<comment type="caution">
    <text evidence="1">The sequence shown here is derived from an EMBL/GenBank/DDBJ whole genome shotgun (WGS) entry which is preliminary data.</text>
</comment>
<sequence length="205" mass="24198">MTLLSDSMTSDFKDGFQFRKFIHIFDQIIEILSRFQVNYNKKLNFSKLVKYLNIPHSESEEVLVILFKFQKLFEEVFCEYSITKKRENNTTYLVAENKFQTRDRIQVSLSTAHIKLFNDIIYTFKFINRGKGFDLKSTETDFLKNLEHFRSEHPYLFNSNGNGIIYPSKLGLKLGEQIISYNKSNQKVDSYIIQNYIFEVSGENG</sequence>
<protein>
    <submittedName>
        <fullName evidence="1">Uncharacterized protein</fullName>
    </submittedName>
</protein>
<evidence type="ECO:0000313" key="1">
    <source>
        <dbReference type="EMBL" id="KKL63557.1"/>
    </source>
</evidence>
<name>A0A0F9GK22_9ZZZZ</name>
<dbReference type="AlphaFoldDB" id="A0A0F9GK22"/>
<accession>A0A0F9GK22</accession>
<gene>
    <name evidence="1" type="ORF">LCGC14_2173910</name>
</gene>
<organism evidence="1">
    <name type="scientific">marine sediment metagenome</name>
    <dbReference type="NCBI Taxonomy" id="412755"/>
    <lineage>
        <taxon>unclassified sequences</taxon>
        <taxon>metagenomes</taxon>
        <taxon>ecological metagenomes</taxon>
    </lineage>
</organism>
<proteinExistence type="predicted"/>
<dbReference type="EMBL" id="LAZR01028126">
    <property type="protein sequence ID" value="KKL63557.1"/>
    <property type="molecule type" value="Genomic_DNA"/>
</dbReference>
<reference evidence="1" key="1">
    <citation type="journal article" date="2015" name="Nature">
        <title>Complex archaea that bridge the gap between prokaryotes and eukaryotes.</title>
        <authorList>
            <person name="Spang A."/>
            <person name="Saw J.H."/>
            <person name="Jorgensen S.L."/>
            <person name="Zaremba-Niedzwiedzka K."/>
            <person name="Martijn J."/>
            <person name="Lind A.E."/>
            <person name="van Eijk R."/>
            <person name="Schleper C."/>
            <person name="Guy L."/>
            <person name="Ettema T.J."/>
        </authorList>
    </citation>
    <scope>NUCLEOTIDE SEQUENCE</scope>
</reference>